<evidence type="ECO:0000259" key="11">
    <source>
        <dbReference type="Pfam" id="PF22692"/>
    </source>
</evidence>
<evidence type="ECO:0000256" key="6">
    <source>
        <dbReference type="ARBA" id="ARBA00032912"/>
    </source>
</evidence>
<dbReference type="InterPro" id="IPR001444">
    <property type="entry name" value="Flag_bb_rod_N"/>
</dbReference>
<protein>
    <recommendedName>
        <fullName evidence="3 7">Flagellar basal-body rod protein FlgG</fullName>
    </recommendedName>
    <alternativeName>
        <fullName evidence="6 8">Distal rod protein</fullName>
    </alternativeName>
</protein>
<feature type="domain" description="Flagellar basal body rod protein N-terminal" evidence="9">
    <location>
        <begin position="6"/>
        <end position="35"/>
    </location>
</feature>
<dbReference type="InterPro" id="IPR010930">
    <property type="entry name" value="Flg_bb/hook_C_dom"/>
</dbReference>
<dbReference type="GO" id="GO:0071978">
    <property type="term" value="P:bacterial-type flagellum-dependent swarming motility"/>
    <property type="evidence" value="ECO:0007669"/>
    <property type="project" value="TreeGrafter"/>
</dbReference>
<dbReference type="PANTHER" id="PTHR30435">
    <property type="entry name" value="FLAGELLAR PROTEIN"/>
    <property type="match status" value="1"/>
</dbReference>
<comment type="caution">
    <text evidence="12">The sequence shown here is derived from an EMBL/GenBank/DDBJ whole genome shotgun (WGS) entry which is preliminary data.</text>
</comment>
<evidence type="ECO:0000313" key="12">
    <source>
        <dbReference type="EMBL" id="PCE23723.1"/>
    </source>
</evidence>
<dbReference type="Proteomes" id="UP000218022">
    <property type="component" value="Unassembled WGS sequence"/>
</dbReference>
<dbReference type="Pfam" id="PF06429">
    <property type="entry name" value="Flg_bbr_C"/>
    <property type="match status" value="1"/>
</dbReference>
<dbReference type="NCBIfam" id="TIGR03506">
    <property type="entry name" value="FlgEFG_subfam"/>
    <property type="match status" value="2"/>
</dbReference>
<comment type="similarity">
    <text evidence="2 8">Belongs to the flagella basal body rod proteins family.</text>
</comment>
<dbReference type="OrthoDB" id="9804559at2"/>
<organism evidence="12 13">
    <name type="scientific">Paraburkholderia acidicola</name>
    <dbReference type="NCBI Taxonomy" id="1912599"/>
    <lineage>
        <taxon>Bacteria</taxon>
        <taxon>Pseudomonadati</taxon>
        <taxon>Pseudomonadota</taxon>
        <taxon>Betaproteobacteria</taxon>
        <taxon>Burkholderiales</taxon>
        <taxon>Burkholderiaceae</taxon>
        <taxon>Paraburkholderia</taxon>
    </lineage>
</organism>
<sequence>MLDALSIGATGMQAQQLAVNTIANNLANANTPAFKKGGVSFTDLMMLDSAQALPADLDGDVGSVGPLAGVPQSGAGVGIASVAKMFDTGDMLKTGSAFDVAIQGDGFLEVTMPDGSRAFTRGGTLKVNTDGMLVTQSGYALKPGITVPAHASSLTIDSQGHVAVTVPNQSSPVVIGQLEMVRFANPGGLSAQGDNLYRSTDGSGEAIAAKAGQDGIGTLAQGFLEGSNVKMTDEMVNLMIAQRAYEANVKVVQASDDMLGMINNLRK</sequence>
<dbReference type="EMBL" id="MTZV01000006">
    <property type="protein sequence ID" value="PCE23723.1"/>
    <property type="molecule type" value="Genomic_DNA"/>
</dbReference>
<evidence type="ECO:0000313" key="13">
    <source>
        <dbReference type="Proteomes" id="UP000218022"/>
    </source>
</evidence>
<proteinExistence type="inferred from homology"/>
<evidence type="ECO:0000256" key="8">
    <source>
        <dbReference type="RuleBase" id="RU362116"/>
    </source>
</evidence>
<dbReference type="SUPFAM" id="SSF117143">
    <property type="entry name" value="Flagellar hook protein flgE"/>
    <property type="match status" value="1"/>
</dbReference>
<keyword evidence="4 8" id="KW-0975">Bacterial flagellum</keyword>
<dbReference type="InterPro" id="IPR037925">
    <property type="entry name" value="FlgE/F/G-like"/>
</dbReference>
<dbReference type="NCBIfam" id="TIGR02488">
    <property type="entry name" value="flgG_G_neg"/>
    <property type="match status" value="1"/>
</dbReference>
<dbReference type="InterPro" id="IPR012834">
    <property type="entry name" value="FlgG_G_neg"/>
</dbReference>
<accession>A0A2A4EQ18</accession>
<keyword evidence="12" id="KW-0969">Cilium</keyword>
<dbReference type="InterPro" id="IPR053967">
    <property type="entry name" value="LlgE_F_G-like_D1"/>
</dbReference>
<evidence type="ECO:0000256" key="2">
    <source>
        <dbReference type="ARBA" id="ARBA00009677"/>
    </source>
</evidence>
<feature type="domain" description="Flagellar basal-body/hook protein C-terminal" evidence="10">
    <location>
        <begin position="220"/>
        <end position="265"/>
    </location>
</feature>
<comment type="subcellular location">
    <subcellularLocation>
        <location evidence="1 8">Bacterial flagellum basal body</location>
    </subcellularLocation>
</comment>
<keyword evidence="12" id="KW-0966">Cell projection</keyword>
<evidence type="ECO:0000259" key="10">
    <source>
        <dbReference type="Pfam" id="PF06429"/>
    </source>
</evidence>
<dbReference type="RefSeq" id="WP_096725630.1">
    <property type="nucleotide sequence ID" value="NZ_MTZV01000006.1"/>
</dbReference>
<dbReference type="GO" id="GO:0009426">
    <property type="term" value="C:bacterial-type flagellum basal body, distal rod"/>
    <property type="evidence" value="ECO:0007669"/>
    <property type="project" value="UniProtKB-UniRule"/>
</dbReference>
<evidence type="ECO:0000256" key="3">
    <source>
        <dbReference type="ARBA" id="ARBA00017948"/>
    </source>
</evidence>
<dbReference type="AlphaFoldDB" id="A0A2A4EQ18"/>
<evidence type="ECO:0000259" key="9">
    <source>
        <dbReference type="Pfam" id="PF00460"/>
    </source>
</evidence>
<dbReference type="PANTHER" id="PTHR30435:SF19">
    <property type="entry name" value="FLAGELLAR BASAL-BODY ROD PROTEIN FLGG"/>
    <property type="match status" value="1"/>
</dbReference>
<evidence type="ECO:0000256" key="5">
    <source>
        <dbReference type="ARBA" id="ARBA00025933"/>
    </source>
</evidence>
<dbReference type="Pfam" id="PF00460">
    <property type="entry name" value="Flg_bb_rod"/>
    <property type="match status" value="1"/>
</dbReference>
<reference evidence="12 13" key="1">
    <citation type="submission" date="2017-01" db="EMBL/GenBank/DDBJ databases">
        <title>Whole-Genome Shotgun Sequencing of Two beta-Proteobacterial Species in Search of the Bulgecin Biosynthetic Cluster.</title>
        <authorList>
            <person name="Horsman M.E."/>
            <person name="Marous D.R."/>
            <person name="Li R."/>
            <person name="Oliver R.A."/>
            <person name="Byun B."/>
            <person name="Emrich S.J."/>
            <person name="Boggess B."/>
            <person name="Townsend C.A."/>
            <person name="Mobashery S."/>
        </authorList>
    </citation>
    <scope>NUCLEOTIDE SEQUENCE [LARGE SCALE GENOMIC DNA]</scope>
    <source>
        <strain evidence="12 13">ATCC 31363</strain>
    </source>
</reference>
<comment type="subunit">
    <text evidence="5 8">The basal body constitutes a major portion of the flagellar organelle and consists of four rings (L,P,S, and M) mounted on a central rod. The rod consists of about 26 subunits of FlgG in the distal portion, and FlgB, FlgC and FlgF are thought to build up the proximal portion of the rod with about 6 subunits each.</text>
</comment>
<dbReference type="Pfam" id="PF22692">
    <property type="entry name" value="LlgE_F_G_D1"/>
    <property type="match status" value="1"/>
</dbReference>
<keyword evidence="12" id="KW-0282">Flagellum</keyword>
<dbReference type="InterPro" id="IPR019776">
    <property type="entry name" value="Flagellar_basal_body_rod_CS"/>
</dbReference>
<evidence type="ECO:0000256" key="7">
    <source>
        <dbReference type="NCBIfam" id="TIGR02488"/>
    </source>
</evidence>
<dbReference type="PROSITE" id="PS00588">
    <property type="entry name" value="FLAGELLA_BB_ROD"/>
    <property type="match status" value="1"/>
</dbReference>
<gene>
    <name evidence="12" type="ORF">BWP39_29020</name>
</gene>
<evidence type="ECO:0000256" key="1">
    <source>
        <dbReference type="ARBA" id="ARBA00004117"/>
    </source>
</evidence>
<name>A0A2A4EQ18_9BURK</name>
<dbReference type="InterPro" id="IPR020013">
    <property type="entry name" value="Flagellar_FlgE/F/G"/>
</dbReference>
<evidence type="ECO:0000256" key="4">
    <source>
        <dbReference type="ARBA" id="ARBA00023143"/>
    </source>
</evidence>
<feature type="domain" description="Flagellar hook protein FlgE/F/G-like D1" evidence="11">
    <location>
        <begin position="101"/>
        <end position="163"/>
    </location>
</feature>